<dbReference type="AlphaFoldDB" id="L8GI78"/>
<evidence type="ECO:0000313" key="3">
    <source>
        <dbReference type="Proteomes" id="UP000011083"/>
    </source>
</evidence>
<evidence type="ECO:0000313" key="2">
    <source>
        <dbReference type="EMBL" id="ELR12790.1"/>
    </source>
</evidence>
<feature type="chain" id="PRO_5003990349" description="Secreted protein" evidence="1">
    <location>
        <begin position="30"/>
        <end position="225"/>
    </location>
</feature>
<dbReference type="VEuPathDB" id="AmoebaDB:ACA1_093360"/>
<dbReference type="KEGG" id="acan:ACA1_093360"/>
<evidence type="ECO:0008006" key="4">
    <source>
        <dbReference type="Google" id="ProtNLM"/>
    </source>
</evidence>
<dbReference type="RefSeq" id="XP_004334803.1">
    <property type="nucleotide sequence ID" value="XM_004334755.1"/>
</dbReference>
<dbReference type="GeneID" id="14913361"/>
<keyword evidence="3" id="KW-1185">Reference proteome</keyword>
<reference evidence="2 3" key="1">
    <citation type="journal article" date="2013" name="Genome Biol.">
        <title>Genome of Acanthamoeba castellanii highlights extensive lateral gene transfer and early evolution of tyrosine kinase signaling.</title>
        <authorList>
            <person name="Clarke M."/>
            <person name="Lohan A.J."/>
            <person name="Liu B."/>
            <person name="Lagkouvardos I."/>
            <person name="Roy S."/>
            <person name="Zafar N."/>
            <person name="Bertelli C."/>
            <person name="Schilde C."/>
            <person name="Kianianmomeni A."/>
            <person name="Burglin T.R."/>
            <person name="Frech C."/>
            <person name="Turcotte B."/>
            <person name="Kopec K.O."/>
            <person name="Synnott J.M."/>
            <person name="Choo C."/>
            <person name="Paponov I."/>
            <person name="Finkler A."/>
            <person name="Soon Heng Tan C."/>
            <person name="Hutchins A.P."/>
            <person name="Weinmeier T."/>
            <person name="Rattei T."/>
            <person name="Chu J.S."/>
            <person name="Gimenez G."/>
            <person name="Irimia M."/>
            <person name="Rigden D.J."/>
            <person name="Fitzpatrick D.A."/>
            <person name="Lorenzo-Morales J."/>
            <person name="Bateman A."/>
            <person name="Chiu C.H."/>
            <person name="Tang P."/>
            <person name="Hegemann P."/>
            <person name="Fromm H."/>
            <person name="Raoult D."/>
            <person name="Greub G."/>
            <person name="Miranda-Saavedra D."/>
            <person name="Chen N."/>
            <person name="Nash P."/>
            <person name="Ginger M.L."/>
            <person name="Horn M."/>
            <person name="Schaap P."/>
            <person name="Caler L."/>
            <person name="Loftus B."/>
        </authorList>
    </citation>
    <scope>NUCLEOTIDE SEQUENCE [LARGE SCALE GENOMIC DNA]</scope>
    <source>
        <strain evidence="2 3">Neff</strain>
    </source>
</reference>
<feature type="signal peptide" evidence="1">
    <location>
        <begin position="1"/>
        <end position="29"/>
    </location>
</feature>
<dbReference type="EMBL" id="KB008103">
    <property type="protein sequence ID" value="ELR12790.1"/>
    <property type="molecule type" value="Genomic_DNA"/>
</dbReference>
<evidence type="ECO:0000256" key="1">
    <source>
        <dbReference type="SAM" id="SignalP"/>
    </source>
</evidence>
<protein>
    <recommendedName>
        <fullName evidence="4">Secreted protein</fullName>
    </recommendedName>
</protein>
<accession>L8GI78</accession>
<organism evidence="2 3">
    <name type="scientific">Acanthamoeba castellanii (strain ATCC 30010 / Neff)</name>
    <dbReference type="NCBI Taxonomy" id="1257118"/>
    <lineage>
        <taxon>Eukaryota</taxon>
        <taxon>Amoebozoa</taxon>
        <taxon>Discosea</taxon>
        <taxon>Longamoebia</taxon>
        <taxon>Centramoebida</taxon>
        <taxon>Acanthamoebidae</taxon>
        <taxon>Acanthamoeba</taxon>
    </lineage>
</organism>
<gene>
    <name evidence="2" type="ORF">ACA1_093360</name>
</gene>
<dbReference type="Proteomes" id="UP000011083">
    <property type="component" value="Unassembled WGS sequence"/>
</dbReference>
<name>L8GI78_ACACF</name>
<proteinExistence type="predicted"/>
<keyword evidence="1" id="KW-0732">Signal</keyword>
<sequence>MKANTQSRTLLTLAVTMMTTALWWSGALGLGPCPMGFWPDGRGCCPEVINGLPYYRDGRGCYPRVFDGVAYWPDGNGCYPDSQGHYTKSVVCPVAQKCWSSCVRPVAPTPTPNRPPTVDPTPGAAAVRRKRAGPDENGCCPRVVAGVPYYRDRLGCYPILIAAGVRYADGLGCYPDAKGRYRDNAFPPVVGFDGPSLGCPEAQVCRPACDAEAEVEVLVGQGAQV</sequence>